<proteinExistence type="predicted"/>
<evidence type="ECO:0000259" key="3">
    <source>
        <dbReference type="PROSITE" id="PS51371"/>
    </source>
</evidence>
<dbReference type="RefSeq" id="WP_011634077.1">
    <property type="nucleotide sequence ID" value="NZ_FNYF01000032.1"/>
</dbReference>
<dbReference type="InterPro" id="IPR046342">
    <property type="entry name" value="CBS_dom_sf"/>
</dbReference>
<feature type="domain" description="CBS" evidence="3">
    <location>
        <begin position="78"/>
        <end position="136"/>
    </location>
</feature>
<organism evidence="4 5">
    <name type="scientific">Nitrosomonas eutropha</name>
    <dbReference type="NCBI Taxonomy" id="916"/>
    <lineage>
        <taxon>Bacteria</taxon>
        <taxon>Pseudomonadati</taxon>
        <taxon>Pseudomonadota</taxon>
        <taxon>Betaproteobacteria</taxon>
        <taxon>Nitrosomonadales</taxon>
        <taxon>Nitrosomonadaceae</taxon>
        <taxon>Nitrosomonas</taxon>
    </lineage>
</organism>
<dbReference type="PANTHER" id="PTHR48108:SF34">
    <property type="entry name" value="CBS DOMAIN-CONTAINING PROTEIN YHCV"/>
    <property type="match status" value="1"/>
</dbReference>
<dbReference type="Gene3D" id="3.10.580.10">
    <property type="entry name" value="CBS-domain"/>
    <property type="match status" value="1"/>
</dbReference>
<dbReference type="SMART" id="SM00116">
    <property type="entry name" value="CBS"/>
    <property type="match status" value="2"/>
</dbReference>
<reference evidence="4 5" key="1">
    <citation type="submission" date="2018-04" db="EMBL/GenBank/DDBJ databases">
        <title>Active sludge and wastewater microbial communities from Klosterneuburg, Austria.</title>
        <authorList>
            <person name="Wagner M."/>
        </authorList>
    </citation>
    <scope>NUCLEOTIDE SEQUENCE [LARGE SCALE GENOMIC DNA]</scope>
    <source>
        <strain evidence="4 5">Nm 57</strain>
    </source>
</reference>
<dbReference type="InterPro" id="IPR051462">
    <property type="entry name" value="CBS_domain-containing"/>
</dbReference>
<comment type="caution">
    <text evidence="4">The sequence shown here is derived from an EMBL/GenBank/DDBJ whole genome shotgun (WGS) entry which is preliminary data.</text>
</comment>
<keyword evidence="1" id="KW-0677">Repeat</keyword>
<evidence type="ECO:0000313" key="5">
    <source>
        <dbReference type="Proteomes" id="UP000247780"/>
    </source>
</evidence>
<protein>
    <submittedName>
        <fullName evidence="4">Acetoin utilization protein AcuB</fullName>
    </submittedName>
</protein>
<dbReference type="Proteomes" id="UP000247780">
    <property type="component" value="Unassembled WGS sequence"/>
</dbReference>
<dbReference type="PANTHER" id="PTHR48108">
    <property type="entry name" value="CBS DOMAIN-CONTAINING PROTEIN CBSX2, CHLOROPLASTIC"/>
    <property type="match status" value="1"/>
</dbReference>
<evidence type="ECO:0000313" key="4">
    <source>
        <dbReference type="EMBL" id="PXV81032.1"/>
    </source>
</evidence>
<sequence>MSTKLELPIQEFTTPYPVTAREDSSIEELLDIVKNLKVRHIPIMSNGKITGIVSDRDLRIVSALSAREKFLVRADDLMTSDPVTFQGNTSIEDVILEMSEKKIGSVLVADEKGDLQGIFTVTDALDVLIEILRGRK</sequence>
<gene>
    <name evidence="4" type="ORF">C8R14_11310</name>
</gene>
<dbReference type="Pfam" id="PF00571">
    <property type="entry name" value="CBS"/>
    <property type="match status" value="2"/>
</dbReference>
<dbReference type="InterPro" id="IPR000644">
    <property type="entry name" value="CBS_dom"/>
</dbReference>
<dbReference type="EMBL" id="QICQ01000013">
    <property type="protein sequence ID" value="PXV81032.1"/>
    <property type="molecule type" value="Genomic_DNA"/>
</dbReference>
<keyword evidence="5" id="KW-1185">Reference proteome</keyword>
<accession>A0ABX5MCA6</accession>
<keyword evidence="2" id="KW-0129">CBS domain</keyword>
<evidence type="ECO:0000256" key="2">
    <source>
        <dbReference type="PROSITE-ProRule" id="PRU00703"/>
    </source>
</evidence>
<dbReference type="PROSITE" id="PS51371">
    <property type="entry name" value="CBS"/>
    <property type="match status" value="2"/>
</dbReference>
<evidence type="ECO:0000256" key="1">
    <source>
        <dbReference type="ARBA" id="ARBA00022737"/>
    </source>
</evidence>
<feature type="domain" description="CBS" evidence="3">
    <location>
        <begin position="13"/>
        <end position="69"/>
    </location>
</feature>
<name>A0ABX5MCA6_9PROT</name>
<dbReference type="SUPFAM" id="SSF54631">
    <property type="entry name" value="CBS-domain pair"/>
    <property type="match status" value="1"/>
</dbReference>